<evidence type="ECO:0000256" key="1">
    <source>
        <dbReference type="SAM" id="MobiDB-lite"/>
    </source>
</evidence>
<feature type="region of interest" description="Disordered" evidence="1">
    <location>
        <begin position="1"/>
        <end position="62"/>
    </location>
</feature>
<proteinExistence type="predicted"/>
<evidence type="ECO:0000313" key="2">
    <source>
        <dbReference type="EMBL" id="JAS56450.1"/>
    </source>
</evidence>
<sequence length="116" mass="13667">VTIDHLNNQTTNNFSKNNNKFHKNEQQFTDNNYMDISDDVQNGNTTNGDGPKESFKNGNFLEESDLEDEFTEIDEDIENKRKIERILEFGRDLYNMNQRLKNQYGPNDVNEKILED</sequence>
<gene>
    <name evidence="2" type="ORF">g.2318</name>
</gene>
<organism evidence="2">
    <name type="scientific">Cuerna arida</name>
    <dbReference type="NCBI Taxonomy" id="1464854"/>
    <lineage>
        <taxon>Eukaryota</taxon>
        <taxon>Metazoa</taxon>
        <taxon>Ecdysozoa</taxon>
        <taxon>Arthropoda</taxon>
        <taxon>Hexapoda</taxon>
        <taxon>Insecta</taxon>
        <taxon>Pterygota</taxon>
        <taxon>Neoptera</taxon>
        <taxon>Paraneoptera</taxon>
        <taxon>Hemiptera</taxon>
        <taxon>Auchenorrhyncha</taxon>
        <taxon>Membracoidea</taxon>
        <taxon>Cicadellidae</taxon>
        <taxon>Cicadellinae</taxon>
        <taxon>Proconiini</taxon>
        <taxon>Cuerna</taxon>
    </lineage>
</organism>
<accession>A0A1B6G1Y8</accession>
<protein>
    <submittedName>
        <fullName evidence="2">Uncharacterized protein</fullName>
    </submittedName>
</protein>
<feature type="non-terminal residue" evidence="2">
    <location>
        <position position="1"/>
    </location>
</feature>
<name>A0A1B6G1Y8_9HEMI</name>
<feature type="compositionally biased region" description="Polar residues" evidence="1">
    <location>
        <begin position="26"/>
        <end position="48"/>
    </location>
</feature>
<feature type="non-terminal residue" evidence="2">
    <location>
        <position position="116"/>
    </location>
</feature>
<reference evidence="2" key="1">
    <citation type="submission" date="2015-11" db="EMBL/GenBank/DDBJ databases">
        <title>De novo transcriptome assembly of four potential Pierce s Disease insect vectors from Arizona vineyards.</title>
        <authorList>
            <person name="Tassone E.E."/>
        </authorList>
    </citation>
    <scope>NUCLEOTIDE SEQUENCE</scope>
</reference>
<dbReference type="EMBL" id="GECZ01013319">
    <property type="protein sequence ID" value="JAS56450.1"/>
    <property type="molecule type" value="Transcribed_RNA"/>
</dbReference>
<dbReference type="AlphaFoldDB" id="A0A1B6G1Y8"/>
<feature type="compositionally biased region" description="Low complexity" evidence="1">
    <location>
        <begin position="7"/>
        <end position="18"/>
    </location>
</feature>